<evidence type="ECO:0000313" key="3">
    <source>
        <dbReference type="Proteomes" id="UP000554482"/>
    </source>
</evidence>
<evidence type="ECO:0000313" key="2">
    <source>
        <dbReference type="EMBL" id="KAF5206088.1"/>
    </source>
</evidence>
<accession>A0A7J6XAX9</accession>
<dbReference type="AlphaFoldDB" id="A0A7J6XAX9"/>
<dbReference type="Pfam" id="PF00646">
    <property type="entry name" value="F-box"/>
    <property type="match status" value="3"/>
</dbReference>
<dbReference type="OrthoDB" id="5319261at2759"/>
<organism evidence="2 3">
    <name type="scientific">Thalictrum thalictroides</name>
    <name type="common">Rue-anemone</name>
    <name type="synonym">Anemone thalictroides</name>
    <dbReference type="NCBI Taxonomy" id="46969"/>
    <lineage>
        <taxon>Eukaryota</taxon>
        <taxon>Viridiplantae</taxon>
        <taxon>Streptophyta</taxon>
        <taxon>Embryophyta</taxon>
        <taxon>Tracheophyta</taxon>
        <taxon>Spermatophyta</taxon>
        <taxon>Magnoliopsida</taxon>
        <taxon>Ranunculales</taxon>
        <taxon>Ranunculaceae</taxon>
        <taxon>Thalictroideae</taxon>
        <taxon>Thalictrum</taxon>
    </lineage>
</organism>
<dbReference type="InterPro" id="IPR036047">
    <property type="entry name" value="F-box-like_dom_sf"/>
</dbReference>
<dbReference type="PANTHER" id="PTHR31672">
    <property type="entry name" value="BNACNNG10540D PROTEIN"/>
    <property type="match status" value="1"/>
</dbReference>
<dbReference type="CDD" id="cd22157">
    <property type="entry name" value="F-box_AtFBW1-like"/>
    <property type="match status" value="3"/>
</dbReference>
<dbReference type="EMBL" id="JABWDY010003210">
    <property type="protein sequence ID" value="KAF5206088.1"/>
    <property type="molecule type" value="Genomic_DNA"/>
</dbReference>
<name>A0A7J6XAX9_THATH</name>
<dbReference type="InterPro" id="IPR001810">
    <property type="entry name" value="F-box_dom"/>
</dbReference>
<dbReference type="SUPFAM" id="SSF81383">
    <property type="entry name" value="F-box domain"/>
    <property type="match status" value="3"/>
</dbReference>
<reference evidence="2 3" key="1">
    <citation type="submission" date="2020-06" db="EMBL/GenBank/DDBJ databases">
        <title>Transcriptomic and genomic resources for Thalictrum thalictroides and T. hernandezii: Facilitating candidate gene discovery in an emerging model plant lineage.</title>
        <authorList>
            <person name="Arias T."/>
            <person name="Riano-Pachon D.M."/>
            <person name="Di Stilio V.S."/>
        </authorList>
    </citation>
    <scope>NUCLEOTIDE SEQUENCE [LARGE SCALE GENOMIC DNA]</scope>
    <source>
        <strain evidence="3">cv. WT478/WT964</strain>
        <tissue evidence="2">Leaves</tissue>
    </source>
</reference>
<comment type="caution">
    <text evidence="2">The sequence shown here is derived from an EMBL/GenBank/DDBJ whole genome shotgun (WGS) entry which is preliminary data.</text>
</comment>
<dbReference type="PANTHER" id="PTHR31672:SF13">
    <property type="entry name" value="F-BOX PROTEIN CPR30-LIKE"/>
    <property type="match status" value="1"/>
</dbReference>
<feature type="domain" description="F-box" evidence="1">
    <location>
        <begin position="209"/>
        <end position="258"/>
    </location>
</feature>
<feature type="domain" description="F-box" evidence="1">
    <location>
        <begin position="390"/>
        <end position="439"/>
    </location>
</feature>
<dbReference type="Proteomes" id="UP000554482">
    <property type="component" value="Unassembled WGS sequence"/>
</dbReference>
<evidence type="ECO:0000259" key="1">
    <source>
        <dbReference type="PROSITE" id="PS50181"/>
    </source>
</evidence>
<feature type="non-terminal residue" evidence="2">
    <location>
        <position position="1"/>
    </location>
</feature>
<dbReference type="SMART" id="SM00256">
    <property type="entry name" value="FBOX"/>
    <property type="match status" value="3"/>
</dbReference>
<sequence>MDTIKSIKRRKIEKADDDMLTLVEKEKAVDPPHIPNDILFDIISRLPPKSLHRFKSVSKEWCSLIQDQTFEDFYFDYRRQQTIESRTIRLFGRSGGDVNRYYLINHAGEASDINGTFFASSFNDPLVPACNGLFCFLGCKSSFKVWNPTTKQIIILPKPGLLEGLSEPNIRLIGFGNKCYNMDTIKSIKRRKIEKADDDMLTLVEKEKAVDPPHIPNDILFDIISRLPPKSLHRFKSVSKEWCSLIQDQTFEDFYFDYRRQQTIESRTIRLFGRSGGDVNRYYLINHAGEASDINGTFFASSFNDPLVPACNGLFCFLGCKSSFKVWNPTTKQIIILPKPGLLEGLSEPNIRLIGFGNKCYNMDTIKSIKRRKIEKADDDMLTLVEKEKAVDPPHIPNDILFDIISRLPPKSLHRFKSVSKEWCSLIQDQTFEDFYFDYRRQQTIESRTIRLFGRSGGDVNRYYLINHAGEASDINGTFFASSFNDPLVPACNGLFCFLG</sequence>
<dbReference type="PROSITE" id="PS50181">
    <property type="entry name" value="FBOX"/>
    <property type="match status" value="3"/>
</dbReference>
<feature type="domain" description="F-box" evidence="1">
    <location>
        <begin position="28"/>
        <end position="77"/>
    </location>
</feature>
<dbReference type="InterPro" id="IPR050796">
    <property type="entry name" value="SCF_F-box_component"/>
</dbReference>
<keyword evidence="3" id="KW-1185">Reference proteome</keyword>
<dbReference type="Gene3D" id="1.20.1280.50">
    <property type="match status" value="3"/>
</dbReference>
<protein>
    <recommendedName>
        <fullName evidence="1">F-box domain-containing protein</fullName>
    </recommendedName>
</protein>
<gene>
    <name evidence="2" type="ORF">FRX31_004326</name>
</gene>
<proteinExistence type="predicted"/>